<reference evidence="1 3" key="1">
    <citation type="submission" date="2019-02" db="EMBL/GenBank/DDBJ databases">
        <title>Deep-cultivation of Planctomycetes and their phenomic and genomic characterization uncovers novel biology.</title>
        <authorList>
            <person name="Wiegand S."/>
            <person name="Jogler M."/>
            <person name="Boedeker C."/>
            <person name="Pinto D."/>
            <person name="Vollmers J."/>
            <person name="Rivas-Marin E."/>
            <person name="Kohn T."/>
            <person name="Peeters S.H."/>
            <person name="Heuer A."/>
            <person name="Rast P."/>
            <person name="Oberbeckmann S."/>
            <person name="Bunk B."/>
            <person name="Jeske O."/>
            <person name="Meyerdierks A."/>
            <person name="Storesund J.E."/>
            <person name="Kallscheuer N."/>
            <person name="Luecker S."/>
            <person name="Lage O.M."/>
            <person name="Pohl T."/>
            <person name="Merkel B.J."/>
            <person name="Hornburger P."/>
            <person name="Mueller R.-W."/>
            <person name="Bruemmer F."/>
            <person name="Labrenz M."/>
            <person name="Spormann A.M."/>
            <person name="Op den Camp H."/>
            <person name="Overmann J."/>
            <person name="Amann R."/>
            <person name="Jetten M.S.M."/>
            <person name="Mascher T."/>
            <person name="Medema M.H."/>
            <person name="Devos D.P."/>
            <person name="Kaster A.-K."/>
            <person name="Ovreas L."/>
            <person name="Rohde M."/>
            <person name="Galperin M.Y."/>
            <person name="Jogler C."/>
        </authorList>
    </citation>
    <scope>NUCLEOTIDE SEQUENCE [LARGE SCALE GENOMIC DNA]</scope>
    <source>
        <strain evidence="1 3">ETA_A8</strain>
    </source>
</reference>
<proteinExistence type="predicted"/>
<dbReference type="RefSeq" id="WP_238397603.1">
    <property type="nucleotide sequence ID" value="NZ_CP036274.1"/>
</dbReference>
<sequence length="192" mass="21015">MKHTILFLTILGAAAFSGCCWDEFDRQASSHRGGHFGKAYGAPPHGPAFDRPFPIGQSTDSFWETQQTNAEAADFTFYDQEFRGDTAELGPGAKKHLESVALRLEHVPFPIVVEESRHNARPQLDEARRRTIVMHLNRMGITNADERVVVANAFAEGFTAIEAEDSYYSGILSGGFGGGAGRRFGGTGGMYR</sequence>
<protein>
    <submittedName>
        <fullName evidence="1">Uncharacterized protein</fullName>
    </submittedName>
</protein>
<gene>
    <name evidence="1" type="ORF">ETAA8_11290</name>
    <name evidence="2" type="ORF">ETAA8_60990</name>
</gene>
<dbReference type="KEGG" id="aagg:ETAA8_60990"/>
<dbReference type="Proteomes" id="UP000315017">
    <property type="component" value="Chromosome"/>
</dbReference>
<dbReference type="PROSITE" id="PS51257">
    <property type="entry name" value="PROKAR_LIPOPROTEIN"/>
    <property type="match status" value="1"/>
</dbReference>
<dbReference type="KEGG" id="aagg:ETAA8_11290"/>
<dbReference type="EMBL" id="CP036274">
    <property type="protein sequence ID" value="QDU30946.1"/>
    <property type="molecule type" value="Genomic_DNA"/>
</dbReference>
<evidence type="ECO:0000313" key="1">
    <source>
        <dbReference type="EMBL" id="QDU26057.1"/>
    </source>
</evidence>
<name>A0A517Y747_9BACT</name>
<dbReference type="EMBL" id="CP036274">
    <property type="protein sequence ID" value="QDU26057.1"/>
    <property type="molecule type" value="Genomic_DNA"/>
</dbReference>
<accession>A0A517Y747</accession>
<evidence type="ECO:0000313" key="2">
    <source>
        <dbReference type="EMBL" id="QDU30946.1"/>
    </source>
</evidence>
<evidence type="ECO:0000313" key="3">
    <source>
        <dbReference type="Proteomes" id="UP000315017"/>
    </source>
</evidence>
<dbReference type="AlphaFoldDB" id="A0A517Y747"/>
<organism evidence="1 3">
    <name type="scientific">Anatilimnocola aggregata</name>
    <dbReference type="NCBI Taxonomy" id="2528021"/>
    <lineage>
        <taxon>Bacteria</taxon>
        <taxon>Pseudomonadati</taxon>
        <taxon>Planctomycetota</taxon>
        <taxon>Planctomycetia</taxon>
        <taxon>Pirellulales</taxon>
        <taxon>Pirellulaceae</taxon>
        <taxon>Anatilimnocola</taxon>
    </lineage>
</organism>
<keyword evidence="3" id="KW-1185">Reference proteome</keyword>